<dbReference type="AlphaFoldDB" id="A0A837HTU6"/>
<comment type="subunit">
    <text evidence="7">Part of the 50S ribosomal subunit. Forms a cluster with proteins L14 and L19.</text>
</comment>
<dbReference type="PANTHER" id="PTHR11229">
    <property type="entry name" value="50S RIBOSOMAL PROTEIN L3"/>
    <property type="match status" value="1"/>
</dbReference>
<evidence type="ECO:0000256" key="7">
    <source>
        <dbReference type="HAMAP-Rule" id="MF_01325"/>
    </source>
</evidence>
<evidence type="ECO:0000256" key="6">
    <source>
        <dbReference type="ARBA" id="ARBA00035243"/>
    </source>
</evidence>
<dbReference type="FunFam" id="2.40.30.10:FF:000004">
    <property type="entry name" value="50S ribosomal protein L3"/>
    <property type="match status" value="1"/>
</dbReference>
<evidence type="ECO:0000256" key="1">
    <source>
        <dbReference type="ARBA" id="ARBA00006540"/>
    </source>
</evidence>
<dbReference type="HAMAP" id="MF_01325_B">
    <property type="entry name" value="Ribosomal_uL3_B"/>
    <property type="match status" value="1"/>
</dbReference>
<keyword evidence="3 7" id="KW-0694">RNA-binding</keyword>
<protein>
    <recommendedName>
        <fullName evidence="6 7">Large ribosomal subunit protein uL3</fullName>
    </recommendedName>
</protein>
<dbReference type="Pfam" id="PF00297">
    <property type="entry name" value="Ribosomal_L3"/>
    <property type="match status" value="1"/>
</dbReference>
<dbReference type="EMBL" id="LBWL01000027">
    <property type="protein sequence ID" value="KKR07335.1"/>
    <property type="molecule type" value="Genomic_DNA"/>
</dbReference>
<gene>
    <name evidence="7" type="primary">rplC</name>
    <name evidence="8" type="ORF">UT35_C0027G0011</name>
</gene>
<dbReference type="GO" id="GO:0022625">
    <property type="term" value="C:cytosolic large ribosomal subunit"/>
    <property type="evidence" value="ECO:0007669"/>
    <property type="project" value="TreeGrafter"/>
</dbReference>
<dbReference type="NCBIfam" id="TIGR03625">
    <property type="entry name" value="L3_bact"/>
    <property type="match status" value="1"/>
</dbReference>
<keyword evidence="4 7" id="KW-0689">Ribosomal protein</keyword>
<evidence type="ECO:0000256" key="3">
    <source>
        <dbReference type="ARBA" id="ARBA00022884"/>
    </source>
</evidence>
<dbReference type="SUPFAM" id="SSF50447">
    <property type="entry name" value="Translation proteins"/>
    <property type="match status" value="1"/>
</dbReference>
<keyword evidence="2 7" id="KW-0699">rRNA-binding</keyword>
<dbReference type="InterPro" id="IPR000597">
    <property type="entry name" value="Ribosomal_uL3"/>
</dbReference>
<dbReference type="GO" id="GO:0019843">
    <property type="term" value="F:rRNA binding"/>
    <property type="evidence" value="ECO:0007669"/>
    <property type="project" value="UniProtKB-UniRule"/>
</dbReference>
<comment type="caution">
    <text evidence="8">The sequence shown here is derived from an EMBL/GenBank/DDBJ whole genome shotgun (WGS) entry which is preliminary data.</text>
</comment>
<name>A0A837HTU6_9BACT</name>
<dbReference type="GO" id="GO:0003735">
    <property type="term" value="F:structural constituent of ribosome"/>
    <property type="evidence" value="ECO:0007669"/>
    <property type="project" value="UniProtKB-UniRule"/>
</dbReference>
<dbReference type="GO" id="GO:0006412">
    <property type="term" value="P:translation"/>
    <property type="evidence" value="ECO:0007669"/>
    <property type="project" value="UniProtKB-UniRule"/>
</dbReference>
<accession>A0A837HTU6</accession>
<evidence type="ECO:0000256" key="4">
    <source>
        <dbReference type="ARBA" id="ARBA00022980"/>
    </source>
</evidence>
<evidence type="ECO:0000256" key="5">
    <source>
        <dbReference type="ARBA" id="ARBA00023274"/>
    </source>
</evidence>
<dbReference type="InterPro" id="IPR009000">
    <property type="entry name" value="Transl_B-barrel_sf"/>
</dbReference>
<keyword evidence="5 7" id="KW-0687">Ribonucleoprotein</keyword>
<evidence type="ECO:0000256" key="2">
    <source>
        <dbReference type="ARBA" id="ARBA00022730"/>
    </source>
</evidence>
<comment type="function">
    <text evidence="7">One of the primary rRNA binding proteins, it binds directly near the 3'-end of the 23S rRNA, where it nucleates assembly of the 50S subunit.</text>
</comment>
<dbReference type="Proteomes" id="UP000033996">
    <property type="component" value="Unassembled WGS sequence"/>
</dbReference>
<sequence length="204" mass="21848">MKSIIGKKLGMSQYFKEDGTVIPVTVVEIQPNVVVQVKTFDKDGYEAMQIGYGMRNKQTKAIKNHAKGLGSFANFKEFEGLKNGEKEAVVGGKFDASLFEAGEVVRVTGISKGKGFAGAVKRHGFHGMPASHGHKAVMRHVGSIGQRFPQHTLKGLRMAGRMGAVKTTTRGLKIVNIDLEKNTIAIKGAIPGNNGGTVIINSAK</sequence>
<dbReference type="PANTHER" id="PTHR11229:SF16">
    <property type="entry name" value="LARGE RIBOSOMAL SUBUNIT PROTEIN UL3C"/>
    <property type="match status" value="1"/>
</dbReference>
<reference evidence="8 9" key="1">
    <citation type="journal article" date="2015" name="Nature">
        <title>rRNA introns, odd ribosomes, and small enigmatic genomes across a large radiation of phyla.</title>
        <authorList>
            <person name="Brown C.T."/>
            <person name="Hug L.A."/>
            <person name="Thomas B.C."/>
            <person name="Sharon I."/>
            <person name="Castelle C.J."/>
            <person name="Singh A."/>
            <person name="Wilkins M.J."/>
            <person name="Williams K.H."/>
            <person name="Banfield J.F."/>
        </authorList>
    </citation>
    <scope>NUCLEOTIDE SEQUENCE [LARGE SCALE GENOMIC DNA]</scope>
</reference>
<evidence type="ECO:0000313" key="9">
    <source>
        <dbReference type="Proteomes" id="UP000033996"/>
    </source>
</evidence>
<dbReference type="Gene3D" id="2.40.30.10">
    <property type="entry name" value="Translation factors"/>
    <property type="match status" value="2"/>
</dbReference>
<evidence type="ECO:0000313" key="8">
    <source>
        <dbReference type="EMBL" id="KKR07335.1"/>
    </source>
</evidence>
<organism evidence="8 9">
    <name type="scientific">Candidatus Yanofskybacteria bacterium GW2011_GWD1_39_16</name>
    <dbReference type="NCBI Taxonomy" id="1619030"/>
    <lineage>
        <taxon>Bacteria</taxon>
        <taxon>Candidatus Yanofskyibacteriota</taxon>
    </lineage>
</organism>
<comment type="similarity">
    <text evidence="1 7">Belongs to the universal ribosomal protein uL3 family.</text>
</comment>
<dbReference type="InterPro" id="IPR019927">
    <property type="entry name" value="Ribosomal_uL3_bac/org-type"/>
</dbReference>
<proteinExistence type="inferred from homology"/>